<organism evidence="4">
    <name type="scientific">Perkinsus marinus (strain ATCC 50983 / TXsc)</name>
    <dbReference type="NCBI Taxonomy" id="423536"/>
    <lineage>
        <taxon>Eukaryota</taxon>
        <taxon>Sar</taxon>
        <taxon>Alveolata</taxon>
        <taxon>Perkinsozoa</taxon>
        <taxon>Perkinsea</taxon>
        <taxon>Perkinsida</taxon>
        <taxon>Perkinsidae</taxon>
        <taxon>Perkinsus</taxon>
    </lineage>
</organism>
<evidence type="ECO:0000313" key="3">
    <source>
        <dbReference type="EMBL" id="EER00221.1"/>
    </source>
</evidence>
<dbReference type="SUPFAM" id="SSF53254">
    <property type="entry name" value="Phosphoglycerate mutase-like"/>
    <property type="match status" value="1"/>
</dbReference>
<dbReference type="GO" id="GO:0016791">
    <property type="term" value="F:phosphatase activity"/>
    <property type="evidence" value="ECO:0007669"/>
    <property type="project" value="TreeGrafter"/>
</dbReference>
<dbReference type="Pfam" id="PF00328">
    <property type="entry name" value="His_Phos_2"/>
    <property type="match status" value="1"/>
</dbReference>
<dbReference type="InterPro" id="IPR000560">
    <property type="entry name" value="His_Pase_clade-2"/>
</dbReference>
<keyword evidence="2" id="KW-0378">Hydrolase</keyword>
<dbReference type="InterPro" id="IPR029033">
    <property type="entry name" value="His_PPase_superfam"/>
</dbReference>
<dbReference type="InterPro" id="IPR050645">
    <property type="entry name" value="Histidine_acid_phosphatase"/>
</dbReference>
<dbReference type="PANTHER" id="PTHR11567">
    <property type="entry name" value="ACID PHOSPHATASE-RELATED"/>
    <property type="match status" value="1"/>
</dbReference>
<dbReference type="GeneID" id="9049963"/>
<reference evidence="3 4" key="1">
    <citation type="submission" date="2008-07" db="EMBL/GenBank/DDBJ databases">
        <authorList>
            <person name="El-Sayed N."/>
            <person name="Caler E."/>
            <person name="Inman J."/>
            <person name="Amedeo P."/>
            <person name="Hass B."/>
            <person name="Wortman J."/>
        </authorList>
    </citation>
    <scope>NUCLEOTIDE SEQUENCE [LARGE SCALE GENOMIC DNA]</scope>
    <source>
        <strain evidence="4">ATCC 50983 / TXsc</strain>
    </source>
</reference>
<evidence type="ECO:0000256" key="1">
    <source>
        <dbReference type="ARBA" id="ARBA00005375"/>
    </source>
</evidence>
<comment type="similarity">
    <text evidence="1">Belongs to the histidine acid phosphatase family.</text>
</comment>
<dbReference type="OMA" id="MEIYSDN"/>
<accession>C5LSI0</accession>
<dbReference type="PANTHER" id="PTHR11567:SF110">
    <property type="entry name" value="2-PHOSPHOXYLOSE PHOSPHATASE 1"/>
    <property type="match status" value="1"/>
</dbReference>
<dbReference type="OrthoDB" id="299201at2759"/>
<proteinExistence type="inferred from homology"/>
<name>C5LSI0_PERM5</name>
<protein>
    <submittedName>
        <fullName evidence="3">Prostatic acid phosphatase, putative</fullName>
    </submittedName>
</protein>
<dbReference type="CDD" id="cd07061">
    <property type="entry name" value="HP_HAP_like"/>
    <property type="match status" value="1"/>
</dbReference>
<gene>
    <name evidence="3" type="ORF">Pmar_PMAR017079</name>
</gene>
<evidence type="ECO:0000256" key="2">
    <source>
        <dbReference type="ARBA" id="ARBA00022801"/>
    </source>
</evidence>
<sequence>MRVILLFGAVGVRALISTLEFPEDKSTYDCHSEIKWPDAPPREHDGSKLDKVLVFARHGARTPLYDMTCWANDEARYTCPTKTFAGFADSPSGGRSPGFSRLRGKKSVLPGDGCLLGQLVDAGVQMHMANGKQLGAAYKSVLGLPDIPKEPEVMFRSTDVPRVHQSAEALAMGLFPKIVHADDSKLSIIMPDRQRDTLMPNPSVCPRLNDALNEFYNSPTAKERAQKTTDLREFIGAATCRSKEFNTNNTRAMKDLFDPLHDCLTAHVCSTVPSEPKNVPKGLEESGTVFKAVEKEAVFWALGRYGVNKEMKKLAYGPFIGDLLEDLGVRDRRLSVYLGHDMGPAHSIIDALELTWMDSGNTCAESWPPFGCTLVMEIYSDNQARFVYNGRVASVEAIEGCRGKYLCPLDELHEYLVTLVPTESECEGRN</sequence>
<dbReference type="RefSeq" id="XP_002767503.1">
    <property type="nucleotide sequence ID" value="XM_002767457.1"/>
</dbReference>
<dbReference type="AlphaFoldDB" id="C5LSI0"/>
<dbReference type="InParanoid" id="C5LSI0"/>
<dbReference type="Gene3D" id="3.40.50.1240">
    <property type="entry name" value="Phosphoglycerate mutase-like"/>
    <property type="match status" value="1"/>
</dbReference>
<keyword evidence="4" id="KW-1185">Reference proteome</keyword>
<dbReference type="EMBL" id="GG685191">
    <property type="protein sequence ID" value="EER00221.1"/>
    <property type="molecule type" value="Genomic_DNA"/>
</dbReference>
<dbReference type="Proteomes" id="UP000007800">
    <property type="component" value="Unassembled WGS sequence"/>
</dbReference>
<evidence type="ECO:0000313" key="4">
    <source>
        <dbReference type="Proteomes" id="UP000007800"/>
    </source>
</evidence>